<comment type="caution">
    <text evidence="11">The sequence shown here is derived from an EMBL/GenBank/DDBJ whole genome shotgun (WGS) entry which is preliminary data.</text>
</comment>
<evidence type="ECO:0000313" key="11">
    <source>
        <dbReference type="EMBL" id="TGZ63069.1"/>
    </source>
</evidence>
<dbReference type="GO" id="GO:0061630">
    <property type="term" value="F:ubiquitin protein ligase activity"/>
    <property type="evidence" value="ECO:0007669"/>
    <property type="project" value="UniProtKB-EC"/>
</dbReference>
<sequence length="289" mass="32184">MASPVSRQGYYCHSCQAEVDANLQDFTCSNCHSGFIEELESRSENTTSLPENTFDPFQLWQSIIGGFSPRTSAGVSSEPEDEDELMEEAFEQSRPRRSSRRSGGGRQSWGPERLTFRLQGQPGLGSTRVRLTTLDNPLLIHFLSGLDSIQGDIRDYALNQGMFENLLALLTNQLHVGPPPASEATIQQLPVQKLTEDAVAQYKTCSICFEDYQVSEEVMQLPCQHVYHTTCVTTWLKQGYVPKLKPHKLFGENLALLMRPGMSVRVSVKTRRRSSLAVQSNPQLSAVGG</sequence>
<evidence type="ECO:0000256" key="8">
    <source>
        <dbReference type="PROSITE-ProRule" id="PRU00175"/>
    </source>
</evidence>
<gene>
    <name evidence="11" type="ORF">CRM22_007103</name>
</gene>
<evidence type="ECO:0000259" key="10">
    <source>
        <dbReference type="PROSITE" id="PS50089"/>
    </source>
</evidence>
<evidence type="ECO:0000256" key="7">
    <source>
        <dbReference type="ARBA" id="ARBA00022833"/>
    </source>
</evidence>
<dbReference type="InterPro" id="IPR039525">
    <property type="entry name" value="RNF126-like_zinc-ribbon"/>
</dbReference>
<name>A0A4S2LPB5_OPIFE</name>
<dbReference type="InterPro" id="IPR001841">
    <property type="entry name" value="Znf_RING"/>
</dbReference>
<keyword evidence="12" id="KW-1185">Reference proteome</keyword>
<feature type="compositionally biased region" description="Acidic residues" evidence="9">
    <location>
        <begin position="78"/>
        <end position="90"/>
    </location>
</feature>
<dbReference type="OrthoDB" id="8062037at2759"/>
<dbReference type="PANTHER" id="PTHR45931">
    <property type="entry name" value="SI:CH211-59O9.10"/>
    <property type="match status" value="1"/>
</dbReference>
<dbReference type="InterPro" id="IPR051834">
    <property type="entry name" value="RING_finger_E3_ligase"/>
</dbReference>
<dbReference type="GO" id="GO:0006511">
    <property type="term" value="P:ubiquitin-dependent protein catabolic process"/>
    <property type="evidence" value="ECO:0007669"/>
    <property type="project" value="TreeGrafter"/>
</dbReference>
<dbReference type="Gene3D" id="3.30.40.10">
    <property type="entry name" value="Zinc/RING finger domain, C3HC4 (zinc finger)"/>
    <property type="match status" value="1"/>
</dbReference>
<dbReference type="AlphaFoldDB" id="A0A4S2LPB5"/>
<protein>
    <recommendedName>
        <fullName evidence="2">RING-type E3 ubiquitin transferase</fullName>
        <ecNumber evidence="2">2.3.2.27</ecNumber>
    </recommendedName>
</protein>
<dbReference type="SUPFAM" id="SSF57850">
    <property type="entry name" value="RING/U-box"/>
    <property type="match status" value="1"/>
</dbReference>
<dbReference type="PANTHER" id="PTHR45931:SF3">
    <property type="entry name" value="RING ZINC FINGER-CONTAINING PROTEIN"/>
    <property type="match status" value="1"/>
</dbReference>
<accession>A0A4S2LPB5</accession>
<dbReference type="GO" id="GO:0005634">
    <property type="term" value="C:nucleus"/>
    <property type="evidence" value="ECO:0007669"/>
    <property type="project" value="TreeGrafter"/>
</dbReference>
<dbReference type="Pfam" id="PF13639">
    <property type="entry name" value="zf-RING_2"/>
    <property type="match status" value="1"/>
</dbReference>
<evidence type="ECO:0000256" key="9">
    <source>
        <dbReference type="SAM" id="MobiDB-lite"/>
    </source>
</evidence>
<proteinExistence type="predicted"/>
<evidence type="ECO:0000256" key="6">
    <source>
        <dbReference type="ARBA" id="ARBA00022786"/>
    </source>
</evidence>
<dbReference type="Proteomes" id="UP000308267">
    <property type="component" value="Unassembled WGS sequence"/>
</dbReference>
<dbReference type="EMBL" id="SJOL01007296">
    <property type="protein sequence ID" value="TGZ63069.1"/>
    <property type="molecule type" value="Genomic_DNA"/>
</dbReference>
<reference evidence="11 12" key="1">
    <citation type="journal article" date="2019" name="BMC Genomics">
        <title>New insights from Opisthorchis felineus genome: update on genomics of the epidemiologically important liver flukes.</title>
        <authorList>
            <person name="Ershov N.I."/>
            <person name="Mordvinov V.A."/>
            <person name="Prokhortchouk E.B."/>
            <person name="Pakharukova M.Y."/>
            <person name="Gunbin K.V."/>
            <person name="Ustyantsev K."/>
            <person name="Genaev M.A."/>
            <person name="Blinov A.G."/>
            <person name="Mazur A."/>
            <person name="Boulygina E."/>
            <person name="Tsygankova S."/>
            <person name="Khrameeva E."/>
            <person name="Chekanov N."/>
            <person name="Fan G."/>
            <person name="Xiao A."/>
            <person name="Zhang H."/>
            <person name="Xu X."/>
            <person name="Yang H."/>
            <person name="Solovyev V."/>
            <person name="Lee S.M."/>
            <person name="Liu X."/>
            <person name="Afonnikov D.A."/>
            <person name="Skryabin K.G."/>
        </authorList>
    </citation>
    <scope>NUCLEOTIDE SEQUENCE [LARGE SCALE GENOMIC DNA]</scope>
    <source>
        <strain evidence="11">AK-0245</strain>
        <tissue evidence="11">Whole organism</tissue>
    </source>
</reference>
<evidence type="ECO:0000256" key="5">
    <source>
        <dbReference type="ARBA" id="ARBA00022771"/>
    </source>
</evidence>
<dbReference type="InterPro" id="IPR013083">
    <property type="entry name" value="Znf_RING/FYVE/PHD"/>
</dbReference>
<evidence type="ECO:0000256" key="3">
    <source>
        <dbReference type="ARBA" id="ARBA00022679"/>
    </source>
</evidence>
<dbReference type="Pfam" id="PF14369">
    <property type="entry name" value="Zn_ribbon_19"/>
    <property type="match status" value="1"/>
</dbReference>
<dbReference type="SMART" id="SM00184">
    <property type="entry name" value="RING"/>
    <property type="match status" value="1"/>
</dbReference>
<keyword evidence="6" id="KW-0833">Ubl conjugation pathway</keyword>
<evidence type="ECO:0000256" key="2">
    <source>
        <dbReference type="ARBA" id="ARBA00012483"/>
    </source>
</evidence>
<evidence type="ECO:0000256" key="1">
    <source>
        <dbReference type="ARBA" id="ARBA00000900"/>
    </source>
</evidence>
<organism evidence="11 12">
    <name type="scientific">Opisthorchis felineus</name>
    <dbReference type="NCBI Taxonomy" id="147828"/>
    <lineage>
        <taxon>Eukaryota</taxon>
        <taxon>Metazoa</taxon>
        <taxon>Spiralia</taxon>
        <taxon>Lophotrochozoa</taxon>
        <taxon>Platyhelminthes</taxon>
        <taxon>Trematoda</taxon>
        <taxon>Digenea</taxon>
        <taxon>Opisthorchiida</taxon>
        <taxon>Opisthorchiata</taxon>
        <taxon>Opisthorchiidae</taxon>
        <taxon>Opisthorchis</taxon>
    </lineage>
</organism>
<keyword evidence="3" id="KW-0808">Transferase</keyword>
<dbReference type="STRING" id="147828.A0A4S2LPB5"/>
<keyword evidence="7" id="KW-0862">Zinc</keyword>
<evidence type="ECO:0000256" key="4">
    <source>
        <dbReference type="ARBA" id="ARBA00022723"/>
    </source>
</evidence>
<dbReference type="EC" id="2.3.2.27" evidence="2"/>
<feature type="region of interest" description="Disordered" evidence="9">
    <location>
        <begin position="70"/>
        <end position="114"/>
    </location>
</feature>
<feature type="domain" description="RING-type" evidence="10">
    <location>
        <begin position="205"/>
        <end position="235"/>
    </location>
</feature>
<evidence type="ECO:0000313" key="12">
    <source>
        <dbReference type="Proteomes" id="UP000308267"/>
    </source>
</evidence>
<keyword evidence="4" id="KW-0479">Metal-binding</keyword>
<dbReference type="GO" id="GO:0008270">
    <property type="term" value="F:zinc ion binding"/>
    <property type="evidence" value="ECO:0007669"/>
    <property type="project" value="UniProtKB-KW"/>
</dbReference>
<dbReference type="PROSITE" id="PS50089">
    <property type="entry name" value="ZF_RING_2"/>
    <property type="match status" value="1"/>
</dbReference>
<comment type="catalytic activity">
    <reaction evidence="1">
        <text>S-ubiquitinyl-[E2 ubiquitin-conjugating enzyme]-L-cysteine + [acceptor protein]-L-lysine = [E2 ubiquitin-conjugating enzyme]-L-cysteine + N(6)-ubiquitinyl-[acceptor protein]-L-lysine.</text>
        <dbReference type="EC" id="2.3.2.27"/>
    </reaction>
</comment>
<keyword evidence="5 8" id="KW-0863">Zinc-finger</keyword>